<dbReference type="Proteomes" id="UP001231518">
    <property type="component" value="Chromosome 11"/>
</dbReference>
<dbReference type="EMBL" id="JARGEI010000008">
    <property type="protein sequence ID" value="KAJ8727402.1"/>
    <property type="molecule type" value="Genomic_DNA"/>
</dbReference>
<sequence length="335" mass="38201">MLIILDHEPFDERKSIGEWLRENRKKMKVLAYMINASGPHNINILFPNLGPACYNATYLRNQVNTDKNNIAVATSDLGTEILPIIAKIAEVPMRNIFCPPVWGFVGINHLVDVRTTVHKYNSFEPYRRYTRVKNSTLNIGSITPEMRTLYYLMHFDDTLWIKVTEMKKIYGQGPEAEVKLNKANAVLSLVNMWLLNPSPENIVCLGISCNGSFGLKFDGIFSQPARFDNGHWKPANDFLMPLDREMKLQYLEKIAEFLMHIEPNDLPPIKPYYPCACKPQFFPWSVVMWLWDMWGVLWAVEAVAQLSVLATPLEPAPPIPQGEPRGALPPTLLST</sequence>
<dbReference type="GO" id="GO:0016616">
    <property type="term" value="F:oxidoreductase activity, acting on the CH-OH group of donors, NAD or NADP as acceptor"/>
    <property type="evidence" value="ECO:0007669"/>
    <property type="project" value="InterPro"/>
</dbReference>
<dbReference type="AlphaFoldDB" id="A0AAD7YV55"/>
<dbReference type="InterPro" id="IPR015955">
    <property type="entry name" value="Lactate_DH/Glyco_Ohase_4_C"/>
</dbReference>
<dbReference type="SUPFAM" id="SSF56327">
    <property type="entry name" value="LDH C-terminal domain-like"/>
    <property type="match status" value="1"/>
</dbReference>
<organism evidence="1 2">
    <name type="scientific">Mythimna separata</name>
    <name type="common">Oriental armyworm</name>
    <name type="synonym">Pseudaletia separata</name>
    <dbReference type="NCBI Taxonomy" id="271217"/>
    <lineage>
        <taxon>Eukaryota</taxon>
        <taxon>Metazoa</taxon>
        <taxon>Ecdysozoa</taxon>
        <taxon>Arthropoda</taxon>
        <taxon>Hexapoda</taxon>
        <taxon>Insecta</taxon>
        <taxon>Pterygota</taxon>
        <taxon>Neoptera</taxon>
        <taxon>Endopterygota</taxon>
        <taxon>Lepidoptera</taxon>
        <taxon>Glossata</taxon>
        <taxon>Ditrysia</taxon>
        <taxon>Noctuoidea</taxon>
        <taxon>Noctuidae</taxon>
        <taxon>Noctuinae</taxon>
        <taxon>Hadenini</taxon>
        <taxon>Mythimna</taxon>
    </lineage>
</organism>
<name>A0AAD7YV55_MYTSE</name>
<protein>
    <submittedName>
        <fullName evidence="1">Uncharacterized protein</fullName>
    </submittedName>
</protein>
<dbReference type="Gene3D" id="3.90.110.10">
    <property type="entry name" value="Lactate dehydrogenase/glycoside hydrolase, family 4, C-terminal"/>
    <property type="match status" value="1"/>
</dbReference>
<evidence type="ECO:0000313" key="2">
    <source>
        <dbReference type="Proteomes" id="UP001231518"/>
    </source>
</evidence>
<evidence type="ECO:0000313" key="1">
    <source>
        <dbReference type="EMBL" id="KAJ8727402.1"/>
    </source>
</evidence>
<reference evidence="1" key="1">
    <citation type="submission" date="2023-03" db="EMBL/GenBank/DDBJ databases">
        <title>Chromosome-level genomes of two armyworms, Mythimna separata and Mythimna loreyi, provide insights into the biosynthesis and reception of sex pheromones.</title>
        <authorList>
            <person name="Zhao H."/>
        </authorList>
    </citation>
    <scope>NUCLEOTIDE SEQUENCE</scope>
    <source>
        <strain evidence="1">BeijingLab</strain>
        <tissue evidence="1">Pupa</tissue>
    </source>
</reference>
<proteinExistence type="predicted"/>
<keyword evidence="2" id="KW-1185">Reference proteome</keyword>
<comment type="caution">
    <text evidence="1">The sequence shown here is derived from an EMBL/GenBank/DDBJ whole genome shotgun (WGS) entry which is preliminary data.</text>
</comment>
<accession>A0AAD7YV55</accession>
<gene>
    <name evidence="1" type="ORF">PYW07_001521</name>
</gene>